<evidence type="ECO:0000313" key="1">
    <source>
        <dbReference type="EMBL" id="TBW45951.1"/>
    </source>
</evidence>
<dbReference type="RefSeq" id="WP_131484274.1">
    <property type="nucleotide sequence ID" value="NZ_SJDL01000101.1"/>
</dbReference>
<organism evidence="1 2">
    <name type="scientific">Marinobacter halodurans</name>
    <dbReference type="NCBI Taxonomy" id="2528979"/>
    <lineage>
        <taxon>Bacteria</taxon>
        <taxon>Pseudomonadati</taxon>
        <taxon>Pseudomonadota</taxon>
        <taxon>Gammaproteobacteria</taxon>
        <taxon>Pseudomonadales</taxon>
        <taxon>Marinobacteraceae</taxon>
        <taxon>Marinobacter</taxon>
    </lineage>
</organism>
<gene>
    <name evidence="1" type="ORF">EZI54_23450</name>
</gene>
<dbReference type="EMBL" id="SJDL01000101">
    <property type="protein sequence ID" value="TBW45951.1"/>
    <property type="molecule type" value="Genomic_DNA"/>
</dbReference>
<sequence length="182" mass="21110">MQYPKLAPWPFIDPESPPENYLKVGESADKNRAAGSITPIWHFFAHDQHLIISVKKWIQFDEPETGKYVFRQYEYPLAGVRWFIDSIDRFFLHPDDPNAIPRGKFNIREEIDGEVLGVTRGAAYGGRYTPGYSFDNLNRIEHSTQSEGPFCQMFEMGDPWLFEGGLFDLFKDIAARHERGEF</sequence>
<proteinExistence type="predicted"/>
<protein>
    <submittedName>
        <fullName evidence="1">Uncharacterized protein</fullName>
    </submittedName>
</protein>
<reference evidence="1 2" key="1">
    <citation type="submission" date="2019-02" db="EMBL/GenBank/DDBJ databases">
        <title>Marinobacter halodurans sp. nov., a marine bacterium isolated from sea tidal flat.</title>
        <authorList>
            <person name="Yoo Y."/>
            <person name="Lee D.W."/>
            <person name="Kim B.S."/>
            <person name="Kim J.-J."/>
        </authorList>
    </citation>
    <scope>NUCLEOTIDE SEQUENCE [LARGE SCALE GENOMIC DNA]</scope>
    <source>
        <strain evidence="1 2">YJ-S3-2</strain>
    </source>
</reference>
<evidence type="ECO:0000313" key="2">
    <source>
        <dbReference type="Proteomes" id="UP000313645"/>
    </source>
</evidence>
<accession>A0ABY1ZHD4</accession>
<keyword evidence="2" id="KW-1185">Reference proteome</keyword>
<comment type="caution">
    <text evidence="1">The sequence shown here is derived from an EMBL/GenBank/DDBJ whole genome shotgun (WGS) entry which is preliminary data.</text>
</comment>
<name>A0ABY1ZHD4_9GAMM</name>
<dbReference type="Proteomes" id="UP000313645">
    <property type="component" value="Unassembled WGS sequence"/>
</dbReference>